<accession>L0IAD3</accession>
<organism evidence="3 4">
    <name type="scientific">Halovivax ruber (strain DSM 18193 / JCM 13892 / XH-70)</name>
    <dbReference type="NCBI Taxonomy" id="797302"/>
    <lineage>
        <taxon>Archaea</taxon>
        <taxon>Methanobacteriati</taxon>
        <taxon>Methanobacteriota</taxon>
        <taxon>Stenosarchaea group</taxon>
        <taxon>Halobacteria</taxon>
        <taxon>Halobacteriales</taxon>
        <taxon>Natrialbaceae</taxon>
        <taxon>Halovivax</taxon>
    </lineage>
</organism>
<dbReference type="RefSeq" id="WP_015299593.1">
    <property type="nucleotide sequence ID" value="NC_019964.1"/>
</dbReference>
<feature type="transmembrane region" description="Helical" evidence="1">
    <location>
        <begin position="203"/>
        <end position="226"/>
    </location>
</feature>
<reference evidence="3" key="1">
    <citation type="submission" date="2011-09" db="EMBL/GenBank/DDBJ databases">
        <title>Complete sequence of Halovivax ruber XH-70.</title>
        <authorList>
            <consortium name="US DOE Joint Genome Institute"/>
            <person name="Lucas S."/>
            <person name="Han J."/>
            <person name="Lapidus A."/>
            <person name="Cheng J.-F."/>
            <person name="Goodwin L."/>
            <person name="Pitluck S."/>
            <person name="Peters L."/>
            <person name="Mikhailova N."/>
            <person name="Davenport K."/>
            <person name="Detter J.C."/>
            <person name="Han C."/>
            <person name="Tapia R."/>
            <person name="Land M."/>
            <person name="Hauser L."/>
            <person name="Kyrpides N."/>
            <person name="Ivanova N."/>
            <person name="Pagani I."/>
            <person name="Sproer C."/>
            <person name="Anderson I."/>
            <person name="Woyke T."/>
        </authorList>
    </citation>
    <scope>NUCLEOTIDE SEQUENCE</scope>
    <source>
        <strain evidence="3">XH-70</strain>
    </source>
</reference>
<dbReference type="GO" id="GO:0080120">
    <property type="term" value="P:CAAX-box protein maturation"/>
    <property type="evidence" value="ECO:0007669"/>
    <property type="project" value="UniProtKB-ARBA"/>
</dbReference>
<keyword evidence="3" id="KW-0378">Hydrolase</keyword>
<feature type="transmembrane region" description="Helical" evidence="1">
    <location>
        <begin position="143"/>
        <end position="162"/>
    </location>
</feature>
<feature type="transmembrane region" description="Helical" evidence="1">
    <location>
        <begin position="101"/>
        <end position="123"/>
    </location>
</feature>
<feature type="transmembrane region" description="Helical" evidence="1">
    <location>
        <begin position="233"/>
        <end position="255"/>
    </location>
</feature>
<proteinExistence type="predicted"/>
<dbReference type="KEGG" id="hru:Halru_0251"/>
<keyword evidence="1" id="KW-0472">Membrane</keyword>
<dbReference type="OrthoDB" id="275779at2157"/>
<evidence type="ECO:0000259" key="2">
    <source>
        <dbReference type="Pfam" id="PF02517"/>
    </source>
</evidence>
<evidence type="ECO:0000313" key="4">
    <source>
        <dbReference type="Proteomes" id="UP000010846"/>
    </source>
</evidence>
<feature type="transmembrane region" description="Helical" evidence="1">
    <location>
        <begin position="61"/>
        <end position="81"/>
    </location>
</feature>
<feature type="transmembrane region" description="Helical" evidence="1">
    <location>
        <begin position="20"/>
        <end position="41"/>
    </location>
</feature>
<dbReference type="InterPro" id="IPR003675">
    <property type="entry name" value="Rce1/LyrA-like_dom"/>
</dbReference>
<evidence type="ECO:0000313" key="3">
    <source>
        <dbReference type="EMBL" id="AGB14897.1"/>
    </source>
</evidence>
<dbReference type="EMBL" id="CP003050">
    <property type="protein sequence ID" value="AGB14897.1"/>
    <property type="molecule type" value="Genomic_DNA"/>
</dbReference>
<dbReference type="PANTHER" id="PTHR36435:SF1">
    <property type="entry name" value="CAAX AMINO TERMINAL PROTEASE FAMILY PROTEIN"/>
    <property type="match status" value="1"/>
</dbReference>
<dbReference type="PANTHER" id="PTHR36435">
    <property type="entry name" value="SLR1288 PROTEIN"/>
    <property type="match status" value="1"/>
</dbReference>
<dbReference type="STRING" id="797302.Halru_0251"/>
<protein>
    <submittedName>
        <fullName evidence="3">Putative metal-dependent membrane protease</fullName>
    </submittedName>
</protein>
<gene>
    <name evidence="3" type="ordered locus">Halru_0251</name>
</gene>
<dbReference type="HOGENOM" id="CLU_073769_0_0_2"/>
<keyword evidence="1" id="KW-1133">Transmembrane helix</keyword>
<dbReference type="eggNOG" id="arCOG02767">
    <property type="taxonomic scope" value="Archaea"/>
</dbReference>
<dbReference type="Pfam" id="PF02517">
    <property type="entry name" value="Rce1-like"/>
    <property type="match status" value="1"/>
</dbReference>
<dbReference type="GO" id="GO:0006508">
    <property type="term" value="P:proteolysis"/>
    <property type="evidence" value="ECO:0007669"/>
    <property type="project" value="UniProtKB-KW"/>
</dbReference>
<name>L0IAD3_HALRX</name>
<keyword evidence="1" id="KW-0812">Transmembrane</keyword>
<evidence type="ECO:0000256" key="1">
    <source>
        <dbReference type="SAM" id="Phobius"/>
    </source>
</evidence>
<dbReference type="InterPro" id="IPR052710">
    <property type="entry name" value="CAAX_protease"/>
</dbReference>
<keyword evidence="3" id="KW-0645">Protease</keyword>
<keyword evidence="4" id="KW-1185">Reference proteome</keyword>
<dbReference type="Proteomes" id="UP000010846">
    <property type="component" value="Chromosome"/>
</dbReference>
<sequence>MSTRQSGSSVSGQGGPLWAVFVAIALSISGLLVATATSLPAALLDSTLLSDPAAASNLATVVYLILTFTGYALTGVIYLQWTDRGWDWLDLERPTRRGWRYVLYGIGGSIGFLITVQIVATALDLPSSENDVIQLIGNDPNMVLVMIVIVFAFNAPAEEFLFRNVVQKRLYASFSRMGAVVVAALIFALLHIPSYAFAADGSIAPAGAIATSLAVVFGGAVIFGYLYAKSDNLLVPIIAHATFNAIQFGLLYIALRYAPEELESASAILDVALGAVPL</sequence>
<feature type="transmembrane region" description="Helical" evidence="1">
    <location>
        <begin position="174"/>
        <end position="197"/>
    </location>
</feature>
<dbReference type="AlphaFoldDB" id="L0IAD3"/>
<feature type="domain" description="CAAX prenyl protease 2/Lysostaphin resistance protein A-like" evidence="2">
    <location>
        <begin position="142"/>
        <end position="246"/>
    </location>
</feature>
<dbReference type="GO" id="GO:0004175">
    <property type="term" value="F:endopeptidase activity"/>
    <property type="evidence" value="ECO:0007669"/>
    <property type="project" value="UniProtKB-ARBA"/>
</dbReference>
<dbReference type="GeneID" id="14375559"/>